<organism evidence="1 2">
    <name type="scientific">Aspergillus aculeatinus CBS 121060</name>
    <dbReference type="NCBI Taxonomy" id="1448322"/>
    <lineage>
        <taxon>Eukaryota</taxon>
        <taxon>Fungi</taxon>
        <taxon>Dikarya</taxon>
        <taxon>Ascomycota</taxon>
        <taxon>Pezizomycotina</taxon>
        <taxon>Eurotiomycetes</taxon>
        <taxon>Eurotiomycetidae</taxon>
        <taxon>Eurotiales</taxon>
        <taxon>Aspergillaceae</taxon>
        <taxon>Aspergillus</taxon>
        <taxon>Aspergillus subgen. Circumdati</taxon>
    </lineage>
</organism>
<reference evidence="1" key="1">
    <citation type="submission" date="2018-02" db="EMBL/GenBank/DDBJ databases">
        <title>The genomes of Aspergillus section Nigri reveals drivers in fungal speciation.</title>
        <authorList>
            <consortium name="DOE Joint Genome Institute"/>
            <person name="Vesth T.C."/>
            <person name="Nybo J."/>
            <person name="Theobald S."/>
            <person name="Brandl J."/>
            <person name="Frisvad J.C."/>
            <person name="Nielsen K.F."/>
            <person name="Lyhne E.K."/>
            <person name="Kogle M.E."/>
            <person name="Kuo A."/>
            <person name="Riley R."/>
            <person name="Clum A."/>
            <person name="Nolan M."/>
            <person name="Lipzen A."/>
            <person name="Salamov A."/>
            <person name="Henrissat B."/>
            <person name="Wiebenga A."/>
            <person name="De vries R.P."/>
            <person name="Grigoriev I.V."/>
            <person name="Mortensen U.H."/>
            <person name="Andersen M.R."/>
            <person name="Baker S.E."/>
        </authorList>
    </citation>
    <scope>NUCLEOTIDE SEQUENCE</scope>
    <source>
        <strain evidence="1">CBS 121060</strain>
    </source>
</reference>
<keyword evidence="2" id="KW-1185">Reference proteome</keyword>
<sequence length="132" mass="14654">MAQDTLATITTELTHTRRGEQSHTPHRVYHLVNPTKTAWADLVPAIQAKYPHVQAVGFDAWLQELEGIPSPSEEEVRAKPALKLLDFYRGLSGSVLSAEIAVERTRQGSETMARLGGVTGELMGNWLEQWGF</sequence>
<protein>
    <submittedName>
        <fullName evidence="1">Uncharacterized protein</fullName>
    </submittedName>
</protein>
<name>A0ACD1H2C1_9EURO</name>
<proteinExistence type="predicted"/>
<accession>A0ACD1H2C1</accession>
<dbReference type="EMBL" id="KZ824971">
    <property type="protein sequence ID" value="RAH67891.1"/>
    <property type="molecule type" value="Genomic_DNA"/>
</dbReference>
<dbReference type="Proteomes" id="UP000249661">
    <property type="component" value="Unassembled WGS sequence"/>
</dbReference>
<gene>
    <name evidence="1" type="ORF">BO66DRAFT_440824</name>
</gene>
<evidence type="ECO:0000313" key="2">
    <source>
        <dbReference type="Proteomes" id="UP000249661"/>
    </source>
</evidence>
<evidence type="ECO:0000313" key="1">
    <source>
        <dbReference type="EMBL" id="RAH67891.1"/>
    </source>
</evidence>